<feature type="region of interest" description="Disordered" evidence="4">
    <location>
        <begin position="194"/>
        <end position="227"/>
    </location>
</feature>
<evidence type="ECO:0000256" key="2">
    <source>
        <dbReference type="ARBA" id="ARBA00008376"/>
    </source>
</evidence>
<dbReference type="Proteomes" id="UP000327044">
    <property type="component" value="Unassembled WGS sequence"/>
</dbReference>
<dbReference type="PANTHER" id="PTHR46342">
    <property type="entry name" value="ALPHA-CATULIN"/>
    <property type="match status" value="1"/>
</dbReference>
<name>A0A5N4A5H1_PHOPY</name>
<keyword evidence="6" id="KW-1185">Reference proteome</keyword>
<proteinExistence type="inferred from homology"/>
<protein>
    <recommendedName>
        <fullName evidence="7">Alpha-catulin</fullName>
    </recommendedName>
</protein>
<evidence type="ECO:0000313" key="6">
    <source>
        <dbReference type="Proteomes" id="UP000327044"/>
    </source>
</evidence>
<dbReference type="InterPro" id="IPR006077">
    <property type="entry name" value="Vinculin/catenin"/>
</dbReference>
<evidence type="ECO:0000256" key="1">
    <source>
        <dbReference type="ARBA" id="ARBA00004496"/>
    </source>
</evidence>
<dbReference type="PANTHER" id="PTHR46342:SF1">
    <property type="entry name" value="ALPHA-CATULIN"/>
    <property type="match status" value="1"/>
</dbReference>
<dbReference type="Pfam" id="PF01044">
    <property type="entry name" value="Vinculin"/>
    <property type="match status" value="1"/>
</dbReference>
<evidence type="ECO:0000256" key="3">
    <source>
        <dbReference type="ARBA" id="ARBA00022490"/>
    </source>
</evidence>
<reference evidence="5 6" key="1">
    <citation type="journal article" date="2018" name="Elife">
        <title>Firefly genomes illuminate parallel origins of bioluminescence in beetles.</title>
        <authorList>
            <person name="Fallon T.R."/>
            <person name="Lower S.E."/>
            <person name="Chang C.H."/>
            <person name="Bessho-Uehara M."/>
            <person name="Martin G.J."/>
            <person name="Bewick A.J."/>
            <person name="Behringer M."/>
            <person name="Debat H.J."/>
            <person name="Wong I."/>
            <person name="Day J.C."/>
            <person name="Suvorov A."/>
            <person name="Silva C.J."/>
            <person name="Stanger-Hall K.F."/>
            <person name="Hall D.W."/>
            <person name="Schmitz R.J."/>
            <person name="Nelson D.R."/>
            <person name="Lewis S.M."/>
            <person name="Shigenobu S."/>
            <person name="Bybee S.M."/>
            <person name="Larracuente A.M."/>
            <person name="Oba Y."/>
            <person name="Weng J.K."/>
        </authorList>
    </citation>
    <scope>NUCLEOTIDE SEQUENCE [LARGE SCALE GENOMIC DNA]</scope>
    <source>
        <strain evidence="5">1611_PpyrPB1</strain>
        <tissue evidence="5">Whole body</tissue>
    </source>
</reference>
<keyword evidence="3" id="KW-0963">Cytoplasm</keyword>
<dbReference type="GO" id="GO:0005737">
    <property type="term" value="C:cytoplasm"/>
    <property type="evidence" value="ECO:0007669"/>
    <property type="project" value="UniProtKB-SubCell"/>
</dbReference>
<dbReference type="InterPro" id="IPR030045">
    <property type="entry name" value="CTNNAL1"/>
</dbReference>
<sequence length="227" mass="24962">MFSQKHGTTSKPLKSVRLDVDEQEKIAKSGLEMKLISSEMDAETEKWQESSTQMEENNDIVKRAKNMSSMAFSMYQFTKGEGSLKTTQDLFTQAEYFAEEANRLYKVIRQFSYQVPGGANKKELLESLDKVPTFVQRLQFTVKDHTVGKAATFTKVDNVIQETKNLMNVISKVVTTCFECATKYKLEFRGANGVSGRGSGGEGRSSSGVGGSGDNKGVGATGSDQSL</sequence>
<evidence type="ECO:0000256" key="4">
    <source>
        <dbReference type="SAM" id="MobiDB-lite"/>
    </source>
</evidence>
<dbReference type="Gene3D" id="1.20.120.230">
    <property type="entry name" value="Alpha-catenin/vinculin-like"/>
    <property type="match status" value="1"/>
</dbReference>
<dbReference type="InParanoid" id="A0A5N4A5H1"/>
<feature type="compositionally biased region" description="Gly residues" evidence="4">
    <location>
        <begin position="194"/>
        <end position="220"/>
    </location>
</feature>
<evidence type="ECO:0008006" key="7">
    <source>
        <dbReference type="Google" id="ProtNLM"/>
    </source>
</evidence>
<comment type="similarity">
    <text evidence="2">Belongs to the vinculin/alpha-catenin family.</text>
</comment>
<dbReference type="AlphaFoldDB" id="A0A5N4A5H1"/>
<dbReference type="GO" id="GO:0007266">
    <property type="term" value="P:Rho protein signal transduction"/>
    <property type="evidence" value="ECO:0007669"/>
    <property type="project" value="InterPro"/>
</dbReference>
<comment type="caution">
    <text evidence="5">The sequence shown here is derived from an EMBL/GenBank/DDBJ whole genome shotgun (WGS) entry which is preliminary data.</text>
</comment>
<comment type="subcellular location">
    <subcellularLocation>
        <location evidence="1">Cytoplasm</location>
    </subcellularLocation>
</comment>
<dbReference type="GO" id="GO:0071944">
    <property type="term" value="C:cell periphery"/>
    <property type="evidence" value="ECO:0007669"/>
    <property type="project" value="UniProtKB-ARBA"/>
</dbReference>
<dbReference type="InterPro" id="IPR036723">
    <property type="entry name" value="Alpha-catenin/vinculin-like_sf"/>
</dbReference>
<accession>A0A5N4A5H1</accession>
<dbReference type="GO" id="GO:0007155">
    <property type="term" value="P:cell adhesion"/>
    <property type="evidence" value="ECO:0007669"/>
    <property type="project" value="InterPro"/>
</dbReference>
<dbReference type="SUPFAM" id="SSF47220">
    <property type="entry name" value="alpha-catenin/vinculin-like"/>
    <property type="match status" value="1"/>
</dbReference>
<dbReference type="GO" id="GO:0051015">
    <property type="term" value="F:actin filament binding"/>
    <property type="evidence" value="ECO:0007669"/>
    <property type="project" value="InterPro"/>
</dbReference>
<organism evidence="5 6">
    <name type="scientific">Photinus pyralis</name>
    <name type="common">Common eastern firefly</name>
    <name type="synonym">Lampyris pyralis</name>
    <dbReference type="NCBI Taxonomy" id="7054"/>
    <lineage>
        <taxon>Eukaryota</taxon>
        <taxon>Metazoa</taxon>
        <taxon>Ecdysozoa</taxon>
        <taxon>Arthropoda</taxon>
        <taxon>Hexapoda</taxon>
        <taxon>Insecta</taxon>
        <taxon>Pterygota</taxon>
        <taxon>Neoptera</taxon>
        <taxon>Endopterygota</taxon>
        <taxon>Coleoptera</taxon>
        <taxon>Polyphaga</taxon>
        <taxon>Elateriformia</taxon>
        <taxon>Elateroidea</taxon>
        <taxon>Lampyridae</taxon>
        <taxon>Lampyrinae</taxon>
        <taxon>Photinus</taxon>
    </lineage>
</organism>
<dbReference type="EMBL" id="VVIM01000010">
    <property type="protein sequence ID" value="KAB0792552.1"/>
    <property type="molecule type" value="Genomic_DNA"/>
</dbReference>
<evidence type="ECO:0000313" key="5">
    <source>
        <dbReference type="EMBL" id="KAB0792552.1"/>
    </source>
</evidence>
<gene>
    <name evidence="5" type="ORF">PPYR_14511</name>
</gene>